<evidence type="ECO:0000313" key="3">
    <source>
        <dbReference type="Proteomes" id="UP001171916"/>
    </source>
</evidence>
<keyword evidence="3" id="KW-1185">Reference proteome</keyword>
<protein>
    <submittedName>
        <fullName evidence="2">Head GIN domain-containing protein</fullName>
    </submittedName>
</protein>
<accession>A0ABT7YB22</accession>
<feature type="domain" description="Putative auto-transporter adhesin head GIN" evidence="1">
    <location>
        <begin position="37"/>
        <end position="219"/>
    </location>
</feature>
<dbReference type="Gene3D" id="2.160.20.120">
    <property type="match status" value="1"/>
</dbReference>
<dbReference type="PANTHER" id="PTHR39200:SF1">
    <property type="entry name" value="AUTO-TRANSPORTER ADHESIN HEAD GIN DOMAIN-CONTAINING PROTEIN-RELATED"/>
    <property type="match status" value="1"/>
</dbReference>
<gene>
    <name evidence="2" type="ORF">QVH07_06175</name>
</gene>
<sequence>MKTNLIATLLLVATLSGCVFSKKSEVTIDEEFRINNPTKLRIAGVIDLRLIQGDNPSLYIEGDEDAVEAVKINENGGTLSITYDAESNIFSSVSTPKITLTISDLEELTFDGVGNFEMEREFVVDEVKIRGSGIGNIQLALEAEVIEARFDILGRVSMNGSAERMALTNDGLGQIDAADLIVQNLNLASNGIGKVDIHCENELSLNVNGIGSVSYSGDPTIIDRQINGIGKVTAN</sequence>
<dbReference type="Proteomes" id="UP001171916">
    <property type="component" value="Unassembled WGS sequence"/>
</dbReference>
<comment type="caution">
    <text evidence="2">The sequence shown here is derived from an EMBL/GenBank/DDBJ whole genome shotgun (WGS) entry which is preliminary data.</text>
</comment>
<evidence type="ECO:0000259" key="1">
    <source>
        <dbReference type="Pfam" id="PF10988"/>
    </source>
</evidence>
<name>A0ABT7YB22_9BACT</name>
<dbReference type="PROSITE" id="PS51257">
    <property type="entry name" value="PROKAR_LIPOPROTEIN"/>
    <property type="match status" value="1"/>
</dbReference>
<proteinExistence type="predicted"/>
<evidence type="ECO:0000313" key="2">
    <source>
        <dbReference type="EMBL" id="MDN3203725.1"/>
    </source>
</evidence>
<organism evidence="2 3">
    <name type="scientific">Algoriphagus sediminis</name>
    <dbReference type="NCBI Taxonomy" id="3057113"/>
    <lineage>
        <taxon>Bacteria</taxon>
        <taxon>Pseudomonadati</taxon>
        <taxon>Bacteroidota</taxon>
        <taxon>Cytophagia</taxon>
        <taxon>Cytophagales</taxon>
        <taxon>Cyclobacteriaceae</taxon>
        <taxon>Algoriphagus</taxon>
    </lineage>
</organism>
<dbReference type="EMBL" id="JAUEPH010000002">
    <property type="protein sequence ID" value="MDN3203725.1"/>
    <property type="molecule type" value="Genomic_DNA"/>
</dbReference>
<dbReference type="PANTHER" id="PTHR39200">
    <property type="entry name" value="HYPOTHETICAL EXPORTED PROTEIN"/>
    <property type="match status" value="1"/>
</dbReference>
<dbReference type="Pfam" id="PF10988">
    <property type="entry name" value="DUF2807"/>
    <property type="match status" value="1"/>
</dbReference>
<dbReference type="RefSeq" id="WP_289030960.1">
    <property type="nucleotide sequence ID" value="NZ_JAUEPH010000002.1"/>
</dbReference>
<dbReference type="InterPro" id="IPR021255">
    <property type="entry name" value="DUF2807"/>
</dbReference>
<reference evidence="2" key="1">
    <citation type="submission" date="2023-06" db="EMBL/GenBank/DDBJ databases">
        <title>Robiginitalea aurantiacus sp. nov. and Algoriphagus sediminis sp. nov., isolated from coastal sediment.</title>
        <authorList>
            <person name="Zhou Z.Y."/>
            <person name="An J."/>
            <person name="Jia Y.W."/>
            <person name="Du Z.J."/>
        </authorList>
    </citation>
    <scope>NUCLEOTIDE SEQUENCE</scope>
    <source>
        <strain evidence="2">C2-7</strain>
    </source>
</reference>